<comment type="caution">
    <text evidence="2">The sequence shown here is derived from an EMBL/GenBank/DDBJ whole genome shotgun (WGS) entry which is preliminary data.</text>
</comment>
<evidence type="ECO:0000313" key="3">
    <source>
        <dbReference type="Proteomes" id="UP000222542"/>
    </source>
</evidence>
<protein>
    <submittedName>
        <fullName evidence="2">Uncharacterized protein</fullName>
    </submittedName>
</protein>
<dbReference type="AlphaFoldDB" id="A0A2G2ZAH1"/>
<dbReference type="Proteomes" id="UP000222542">
    <property type="component" value="Unassembled WGS sequence"/>
</dbReference>
<sequence>MVGATTTLYVSFKTFEESILKGFYNATTSKIVFLIKLTGDQELYTNFKDVNEKLEDRIGKLEASLKIIKIHILQQASNLLQGMLRACYDIGGGVGICIFGGGVGGLGVGIGGTGGGLCGISGGIGCGVGGPSVAIGESSVGRY</sequence>
<accession>A0A2G2ZAH1</accession>
<reference evidence="2 3" key="2">
    <citation type="journal article" date="2017" name="Genome Biol.">
        <title>New reference genome sequences of hot pepper reveal the massive evolution of plant disease-resistance genes by retroduplication.</title>
        <authorList>
            <person name="Kim S."/>
            <person name="Park J."/>
            <person name="Yeom S.I."/>
            <person name="Kim Y.M."/>
            <person name="Seo E."/>
            <person name="Kim K.T."/>
            <person name="Kim M.S."/>
            <person name="Lee J.M."/>
            <person name="Cheong K."/>
            <person name="Shin H.S."/>
            <person name="Kim S.B."/>
            <person name="Han K."/>
            <person name="Lee J."/>
            <person name="Park M."/>
            <person name="Lee H.A."/>
            <person name="Lee H.Y."/>
            <person name="Lee Y."/>
            <person name="Oh S."/>
            <person name="Lee J.H."/>
            <person name="Choi E."/>
            <person name="Choi E."/>
            <person name="Lee S.E."/>
            <person name="Jeon J."/>
            <person name="Kim H."/>
            <person name="Choi G."/>
            <person name="Song H."/>
            <person name="Lee J."/>
            <person name="Lee S.C."/>
            <person name="Kwon J.K."/>
            <person name="Lee H.Y."/>
            <person name="Koo N."/>
            <person name="Hong Y."/>
            <person name="Kim R.W."/>
            <person name="Kang W.H."/>
            <person name="Huh J.H."/>
            <person name="Kang B.C."/>
            <person name="Yang T.J."/>
            <person name="Lee Y.H."/>
            <person name="Bennetzen J.L."/>
            <person name="Choi D."/>
        </authorList>
    </citation>
    <scope>NUCLEOTIDE SEQUENCE [LARGE SCALE GENOMIC DNA]</scope>
    <source>
        <strain evidence="3">cv. CM334</strain>
    </source>
</reference>
<evidence type="ECO:0000313" key="2">
    <source>
        <dbReference type="EMBL" id="PHT78865.1"/>
    </source>
</evidence>
<name>A0A2G2ZAH1_CAPAN</name>
<dbReference type="Gramene" id="PHT78865">
    <property type="protein sequence ID" value="PHT78865"/>
    <property type="gene ID" value="T459_16917"/>
</dbReference>
<keyword evidence="1" id="KW-0175">Coiled coil</keyword>
<proteinExistence type="predicted"/>
<evidence type="ECO:0000256" key="1">
    <source>
        <dbReference type="SAM" id="Coils"/>
    </source>
</evidence>
<organism evidence="2 3">
    <name type="scientific">Capsicum annuum</name>
    <name type="common">Capsicum pepper</name>
    <dbReference type="NCBI Taxonomy" id="4072"/>
    <lineage>
        <taxon>Eukaryota</taxon>
        <taxon>Viridiplantae</taxon>
        <taxon>Streptophyta</taxon>
        <taxon>Embryophyta</taxon>
        <taxon>Tracheophyta</taxon>
        <taxon>Spermatophyta</taxon>
        <taxon>Magnoliopsida</taxon>
        <taxon>eudicotyledons</taxon>
        <taxon>Gunneridae</taxon>
        <taxon>Pentapetalae</taxon>
        <taxon>asterids</taxon>
        <taxon>lamiids</taxon>
        <taxon>Solanales</taxon>
        <taxon>Solanaceae</taxon>
        <taxon>Solanoideae</taxon>
        <taxon>Capsiceae</taxon>
        <taxon>Capsicum</taxon>
    </lineage>
</organism>
<keyword evidence="3" id="KW-1185">Reference proteome</keyword>
<reference evidence="2 3" key="1">
    <citation type="journal article" date="2014" name="Nat. Genet.">
        <title>Genome sequence of the hot pepper provides insights into the evolution of pungency in Capsicum species.</title>
        <authorList>
            <person name="Kim S."/>
            <person name="Park M."/>
            <person name="Yeom S.I."/>
            <person name="Kim Y.M."/>
            <person name="Lee J.M."/>
            <person name="Lee H.A."/>
            <person name="Seo E."/>
            <person name="Choi J."/>
            <person name="Cheong K."/>
            <person name="Kim K.T."/>
            <person name="Jung K."/>
            <person name="Lee G.W."/>
            <person name="Oh S.K."/>
            <person name="Bae C."/>
            <person name="Kim S.B."/>
            <person name="Lee H.Y."/>
            <person name="Kim S.Y."/>
            <person name="Kim M.S."/>
            <person name="Kang B.C."/>
            <person name="Jo Y.D."/>
            <person name="Yang H.B."/>
            <person name="Jeong H.J."/>
            <person name="Kang W.H."/>
            <person name="Kwon J.K."/>
            <person name="Shin C."/>
            <person name="Lim J.Y."/>
            <person name="Park J.H."/>
            <person name="Huh J.H."/>
            <person name="Kim J.S."/>
            <person name="Kim B.D."/>
            <person name="Cohen O."/>
            <person name="Paran I."/>
            <person name="Suh M.C."/>
            <person name="Lee S.B."/>
            <person name="Kim Y.K."/>
            <person name="Shin Y."/>
            <person name="Noh S.J."/>
            <person name="Park J."/>
            <person name="Seo Y.S."/>
            <person name="Kwon S.Y."/>
            <person name="Kim H.A."/>
            <person name="Park J.M."/>
            <person name="Kim H.J."/>
            <person name="Choi S.B."/>
            <person name="Bosland P.W."/>
            <person name="Reeves G."/>
            <person name="Jo S.H."/>
            <person name="Lee B.W."/>
            <person name="Cho H.T."/>
            <person name="Choi H.S."/>
            <person name="Lee M.S."/>
            <person name="Yu Y."/>
            <person name="Do Choi Y."/>
            <person name="Park B.S."/>
            <person name="van Deynze A."/>
            <person name="Ashrafi H."/>
            <person name="Hill T."/>
            <person name="Kim W.T."/>
            <person name="Pai H.S."/>
            <person name="Ahn H.K."/>
            <person name="Yeam I."/>
            <person name="Giovannoni J.J."/>
            <person name="Rose J.K."/>
            <person name="Sorensen I."/>
            <person name="Lee S.J."/>
            <person name="Kim R.W."/>
            <person name="Choi I.Y."/>
            <person name="Choi B.S."/>
            <person name="Lim J.S."/>
            <person name="Lee Y.H."/>
            <person name="Choi D."/>
        </authorList>
    </citation>
    <scope>NUCLEOTIDE SEQUENCE [LARGE SCALE GENOMIC DNA]</scope>
    <source>
        <strain evidence="3">cv. CM334</strain>
    </source>
</reference>
<dbReference type="EMBL" id="AYRZ02000006">
    <property type="protein sequence ID" value="PHT78865.1"/>
    <property type="molecule type" value="Genomic_DNA"/>
</dbReference>
<feature type="coiled-coil region" evidence="1">
    <location>
        <begin position="44"/>
        <end position="71"/>
    </location>
</feature>
<gene>
    <name evidence="2" type="ORF">T459_16917</name>
</gene>